<dbReference type="OrthoDB" id="303614at2759"/>
<dbReference type="InterPro" id="IPR011006">
    <property type="entry name" value="CheY-like_superfamily"/>
</dbReference>
<dbReference type="Gene3D" id="3.40.50.2300">
    <property type="match status" value="1"/>
</dbReference>
<dbReference type="InterPro" id="IPR058245">
    <property type="entry name" value="NreC/VraR/RcsB-like_REC"/>
</dbReference>
<dbReference type="Proteomes" id="UP000698800">
    <property type="component" value="Unassembled WGS sequence"/>
</dbReference>
<dbReference type="PANTHER" id="PTHR45566:SF1">
    <property type="entry name" value="HTH-TYPE TRANSCRIPTIONAL REGULATOR YHJB-RELATED"/>
    <property type="match status" value="1"/>
</dbReference>
<accession>A0A9P8KUD4</accession>
<dbReference type="CDD" id="cd17535">
    <property type="entry name" value="REC_NarL-like"/>
    <property type="match status" value="1"/>
</dbReference>
<sequence>MELIAEQTVTLAIVDDHNLFRKGLISLINLSQGRYSYKLLFEAGNGEEMQINLKEGLVPDIILLDIDMHIMDGYKSAEWLRENYPAIRILVVTMYNSDDAIRKMLRYGVKGYLSKHIDVEDMQAALENMAGKGFHFSNRVIQLVAGNIKQEGELPNFESPRDTPFKKRAGFPPMGLHGAHLC</sequence>
<name>A0A9P8KUD4_9PEZI</name>
<evidence type="ECO:0000313" key="4">
    <source>
        <dbReference type="Proteomes" id="UP000698800"/>
    </source>
</evidence>
<evidence type="ECO:0000259" key="2">
    <source>
        <dbReference type="PROSITE" id="PS50110"/>
    </source>
</evidence>
<dbReference type="InterPro" id="IPR001789">
    <property type="entry name" value="Sig_transdc_resp-reg_receiver"/>
</dbReference>
<dbReference type="AlphaFoldDB" id="A0A9P8KUD4"/>
<dbReference type="SUPFAM" id="SSF52172">
    <property type="entry name" value="CheY-like"/>
    <property type="match status" value="1"/>
</dbReference>
<comment type="caution">
    <text evidence="3">The sequence shown here is derived from an EMBL/GenBank/DDBJ whole genome shotgun (WGS) entry which is preliminary data.</text>
</comment>
<feature type="domain" description="Response regulatory" evidence="2">
    <location>
        <begin position="10"/>
        <end position="130"/>
    </location>
</feature>
<evidence type="ECO:0000313" key="3">
    <source>
        <dbReference type="EMBL" id="KAH0536073.1"/>
    </source>
</evidence>
<dbReference type="SMART" id="SM00448">
    <property type="entry name" value="REC"/>
    <property type="match status" value="1"/>
</dbReference>
<protein>
    <recommendedName>
        <fullName evidence="2">Response regulatory domain-containing protein</fullName>
    </recommendedName>
</protein>
<dbReference type="GO" id="GO:0000160">
    <property type="term" value="P:phosphorelay signal transduction system"/>
    <property type="evidence" value="ECO:0007669"/>
    <property type="project" value="InterPro"/>
</dbReference>
<dbReference type="PROSITE" id="PS50110">
    <property type="entry name" value="RESPONSE_REGULATORY"/>
    <property type="match status" value="1"/>
</dbReference>
<evidence type="ECO:0000256" key="1">
    <source>
        <dbReference type="PROSITE-ProRule" id="PRU00169"/>
    </source>
</evidence>
<dbReference type="EMBL" id="JAGHQL010000237">
    <property type="protein sequence ID" value="KAH0536073.1"/>
    <property type="molecule type" value="Genomic_DNA"/>
</dbReference>
<organism evidence="3 4">
    <name type="scientific">Glutinoglossum americanum</name>
    <dbReference type="NCBI Taxonomy" id="1670608"/>
    <lineage>
        <taxon>Eukaryota</taxon>
        <taxon>Fungi</taxon>
        <taxon>Dikarya</taxon>
        <taxon>Ascomycota</taxon>
        <taxon>Pezizomycotina</taxon>
        <taxon>Geoglossomycetes</taxon>
        <taxon>Geoglossales</taxon>
        <taxon>Geoglossaceae</taxon>
        <taxon>Glutinoglossum</taxon>
    </lineage>
</organism>
<keyword evidence="4" id="KW-1185">Reference proteome</keyword>
<proteinExistence type="predicted"/>
<dbReference type="InterPro" id="IPR051015">
    <property type="entry name" value="EvgA-like"/>
</dbReference>
<keyword evidence="1" id="KW-0597">Phosphoprotein</keyword>
<reference evidence="3" key="1">
    <citation type="submission" date="2021-03" db="EMBL/GenBank/DDBJ databases">
        <title>Comparative genomics and phylogenomic investigation of the class Geoglossomycetes provide insights into ecological specialization and systematics.</title>
        <authorList>
            <person name="Melie T."/>
            <person name="Pirro S."/>
            <person name="Miller A.N."/>
            <person name="Quandt A."/>
        </authorList>
    </citation>
    <scope>NUCLEOTIDE SEQUENCE</scope>
    <source>
        <strain evidence="3">GBOQ0MN5Z8</strain>
    </source>
</reference>
<dbReference type="Pfam" id="PF00072">
    <property type="entry name" value="Response_reg"/>
    <property type="match status" value="1"/>
</dbReference>
<feature type="modified residue" description="4-aspartylphosphate" evidence="1">
    <location>
        <position position="65"/>
    </location>
</feature>
<gene>
    <name evidence="3" type="ORF">FGG08_007022</name>
</gene>
<dbReference type="PANTHER" id="PTHR45566">
    <property type="entry name" value="HTH-TYPE TRANSCRIPTIONAL REGULATOR YHJB-RELATED"/>
    <property type="match status" value="1"/>
</dbReference>